<sequence length="453" mass="46883">MTTTTTAPTSAHNPFRSPAATPNPTGPPGPSSSPPRPGAATPPRSAAASRNTPEATGLDEELPPAYTPGPDVRHGETTVEYGPQRPFQPAPAPAPAPPRSPDPHPQPQYRPPPTSPPSIPTYSAYQNQHQHQHQNQTIPSIRRQLAALTTQLTGLAVHGVSSLSAGTTSRLSPQPTVAVTGSSWAGYPGQQQRLHPHYTSPAAAPPPLPPRRASISTSDPVSPAPLSDFARDFYAHGPADPDSPSSSSPAPPEDSGRPTTSPKPGRALLRDGKLLVYPAGYTCPKSPAPGFSSAAAHLARPLALVPAATTTASRTALALFLFPPVSPTAAAAAATAYTVTPASSPTASTHALALVLLPLLPPPTAAPPTAAARPKRDRVPRGRRAARGPAVLGLWRERAGTGERFVFGLGGGDVCGVCWGWEGVLGLMVRVLSGVVWVLRGVLRVGVEGEVYY</sequence>
<accession>A0A9P3PTI2</accession>
<dbReference type="Proteomes" id="UP001063166">
    <property type="component" value="Unassembled WGS sequence"/>
</dbReference>
<evidence type="ECO:0000313" key="2">
    <source>
        <dbReference type="EMBL" id="GLB41421.1"/>
    </source>
</evidence>
<organism evidence="2 3">
    <name type="scientific">Lyophyllum shimeji</name>
    <name type="common">Hon-shimeji</name>
    <name type="synonym">Tricholoma shimeji</name>
    <dbReference type="NCBI Taxonomy" id="47721"/>
    <lineage>
        <taxon>Eukaryota</taxon>
        <taxon>Fungi</taxon>
        <taxon>Dikarya</taxon>
        <taxon>Basidiomycota</taxon>
        <taxon>Agaricomycotina</taxon>
        <taxon>Agaricomycetes</taxon>
        <taxon>Agaricomycetidae</taxon>
        <taxon>Agaricales</taxon>
        <taxon>Tricholomatineae</taxon>
        <taxon>Lyophyllaceae</taxon>
        <taxon>Lyophyllum</taxon>
    </lineage>
</organism>
<reference evidence="2" key="1">
    <citation type="submission" date="2022-07" db="EMBL/GenBank/DDBJ databases">
        <title>The genome of Lyophyllum shimeji provides insight into the initial evolution of ectomycorrhizal fungal genome.</title>
        <authorList>
            <person name="Kobayashi Y."/>
            <person name="Shibata T."/>
            <person name="Hirakawa H."/>
            <person name="Shigenobu S."/>
            <person name="Nishiyama T."/>
            <person name="Yamada A."/>
            <person name="Hasebe M."/>
            <person name="Kawaguchi M."/>
        </authorList>
    </citation>
    <scope>NUCLEOTIDE SEQUENCE</scope>
    <source>
        <strain evidence="2">AT787</strain>
    </source>
</reference>
<feature type="compositionally biased region" description="Pro residues" evidence="1">
    <location>
        <begin position="24"/>
        <end position="37"/>
    </location>
</feature>
<proteinExistence type="predicted"/>
<protein>
    <submittedName>
        <fullName evidence="2">Uncharacterized protein</fullName>
    </submittedName>
</protein>
<dbReference type="AlphaFoldDB" id="A0A9P3PTI2"/>
<dbReference type="PRINTS" id="PR01217">
    <property type="entry name" value="PRICHEXTENSN"/>
</dbReference>
<feature type="compositionally biased region" description="Low complexity" evidence="1">
    <location>
        <begin position="120"/>
        <end position="136"/>
    </location>
</feature>
<feature type="region of interest" description="Disordered" evidence="1">
    <location>
        <begin position="182"/>
        <end position="267"/>
    </location>
</feature>
<keyword evidence="3" id="KW-1185">Reference proteome</keyword>
<feature type="compositionally biased region" description="Pro residues" evidence="1">
    <location>
        <begin position="86"/>
        <end position="119"/>
    </location>
</feature>
<name>A0A9P3PTI2_LYOSH</name>
<evidence type="ECO:0000313" key="3">
    <source>
        <dbReference type="Proteomes" id="UP001063166"/>
    </source>
</evidence>
<feature type="compositionally biased region" description="Low complexity" evidence="1">
    <location>
        <begin position="238"/>
        <end position="248"/>
    </location>
</feature>
<feature type="region of interest" description="Disordered" evidence="1">
    <location>
        <begin position="1"/>
        <end position="141"/>
    </location>
</feature>
<feature type="compositionally biased region" description="Polar residues" evidence="1">
    <location>
        <begin position="182"/>
        <end position="193"/>
    </location>
</feature>
<evidence type="ECO:0000256" key="1">
    <source>
        <dbReference type="SAM" id="MobiDB-lite"/>
    </source>
</evidence>
<dbReference type="OrthoDB" id="3071195at2759"/>
<feature type="compositionally biased region" description="Low complexity" evidence="1">
    <location>
        <begin position="38"/>
        <end position="51"/>
    </location>
</feature>
<gene>
    <name evidence="2" type="ORF">LshimejAT787_1000210</name>
</gene>
<comment type="caution">
    <text evidence="2">The sequence shown here is derived from an EMBL/GenBank/DDBJ whole genome shotgun (WGS) entry which is preliminary data.</text>
</comment>
<dbReference type="EMBL" id="BRPK01000010">
    <property type="protein sequence ID" value="GLB41421.1"/>
    <property type="molecule type" value="Genomic_DNA"/>
</dbReference>